<dbReference type="RefSeq" id="WP_133341121.1">
    <property type="nucleotide sequence ID" value="NZ_SMZO01000002.1"/>
</dbReference>
<accession>A0A4R6B288</accession>
<gene>
    <name evidence="7 10" type="primary">lpxD</name>
    <name evidence="10" type="ORF">E2L05_01510</name>
</gene>
<keyword evidence="6 7" id="KW-0012">Acyltransferase</keyword>
<evidence type="ECO:0000256" key="1">
    <source>
        <dbReference type="ARBA" id="ARBA00022516"/>
    </source>
</evidence>
<reference evidence="10 11" key="1">
    <citation type="submission" date="2019-03" db="EMBL/GenBank/DDBJ databases">
        <title>Rhodobacteraceae bacterium SM1902, a new member of the family Rhodobacteraceae isolated from Yantai.</title>
        <authorList>
            <person name="Sun Y."/>
        </authorList>
    </citation>
    <scope>NUCLEOTIDE SEQUENCE [LARGE SCALE GENOMIC DNA]</scope>
    <source>
        <strain evidence="10 11">SM1902</strain>
    </source>
</reference>
<keyword evidence="1 7" id="KW-0444">Lipid biosynthesis</keyword>
<feature type="active site" description="Proton acceptor" evidence="7">
    <location>
        <position position="259"/>
    </location>
</feature>
<sequence>MHIPLSQVATALDARIDGNAELEITGAAEPAQCAADQLALAMSPKYAEGLAKGQARAAILYDGASREEFGLEAALFVARPRLAMAHLSKLFDPGPQIAPGIHPSAVVDPTAKIGEDARIGPLVVISANVTIGARARIAAHASIDHGATIGDDILMHSGARVGAGVTIGDRVILHYNSVVGGDGFAFVTPKPSSVEVVRATMGAETELEHQSWTRIHTLGTVVIGNDVELGSCSCIDRGTIRATVVGNGTKIDSQVQIGHNTTIGEDCLLCGQAGVAGSVQIGDRVVLAGKVGVNDNIFIGDDVVAGGGSNIVSNVPAGRVIFGYPAIKMTTHMETYKAMRRLPRLLKDVAALKKAVPNTDKND</sequence>
<evidence type="ECO:0000259" key="9">
    <source>
        <dbReference type="Pfam" id="PF25087"/>
    </source>
</evidence>
<dbReference type="CDD" id="cd03352">
    <property type="entry name" value="LbH_LpxD"/>
    <property type="match status" value="1"/>
</dbReference>
<dbReference type="Gene3D" id="3.40.1390.10">
    <property type="entry name" value="MurE/MurF, N-terminal domain"/>
    <property type="match status" value="1"/>
</dbReference>
<dbReference type="Pfam" id="PF00132">
    <property type="entry name" value="Hexapep"/>
    <property type="match status" value="1"/>
</dbReference>
<keyword evidence="3 7" id="KW-0808">Transferase</keyword>
<dbReference type="AlphaFoldDB" id="A0A4R6B288"/>
<dbReference type="GO" id="GO:0103118">
    <property type="term" value="F:UDP-3-O-[(3R)-3-hydroxyacyl]-glucosamine N-acyltransferase activity"/>
    <property type="evidence" value="ECO:0007669"/>
    <property type="project" value="UniProtKB-EC"/>
</dbReference>
<dbReference type="Pfam" id="PF04613">
    <property type="entry name" value="LpxD"/>
    <property type="match status" value="1"/>
</dbReference>
<comment type="subunit">
    <text evidence="7">Homotrimer.</text>
</comment>
<dbReference type="InterPro" id="IPR020573">
    <property type="entry name" value="UDP_GlcNAc_AcTrfase_non-rep"/>
</dbReference>
<dbReference type="HAMAP" id="MF_00523">
    <property type="entry name" value="LpxD"/>
    <property type="match status" value="1"/>
</dbReference>
<dbReference type="GO" id="GO:0016410">
    <property type="term" value="F:N-acyltransferase activity"/>
    <property type="evidence" value="ECO:0007669"/>
    <property type="project" value="InterPro"/>
</dbReference>
<evidence type="ECO:0000256" key="4">
    <source>
        <dbReference type="ARBA" id="ARBA00022737"/>
    </source>
</evidence>
<evidence type="ECO:0000313" key="11">
    <source>
        <dbReference type="Proteomes" id="UP000294562"/>
    </source>
</evidence>
<organism evidence="10 11">
    <name type="scientific">Meridianimarinicoccus aquatilis</name>
    <dbReference type="NCBI Taxonomy" id="2552766"/>
    <lineage>
        <taxon>Bacteria</taxon>
        <taxon>Pseudomonadati</taxon>
        <taxon>Pseudomonadota</taxon>
        <taxon>Alphaproteobacteria</taxon>
        <taxon>Rhodobacterales</taxon>
        <taxon>Paracoccaceae</taxon>
        <taxon>Meridianimarinicoccus</taxon>
    </lineage>
</organism>
<proteinExistence type="inferred from homology"/>
<comment type="caution">
    <text evidence="10">The sequence shown here is derived from an EMBL/GenBank/DDBJ whole genome shotgun (WGS) entry which is preliminary data.</text>
</comment>
<dbReference type="EC" id="2.3.1.191" evidence="7"/>
<comment type="catalytic activity">
    <reaction evidence="7">
        <text>a UDP-3-O-[(3R)-3-hydroxyacyl]-alpha-D-glucosamine + a (3R)-hydroxyacyl-[ACP] = a UDP-2-N,3-O-bis[(3R)-3-hydroxyacyl]-alpha-D-glucosamine + holo-[ACP] + H(+)</text>
        <dbReference type="Rhea" id="RHEA:53836"/>
        <dbReference type="Rhea" id="RHEA-COMP:9685"/>
        <dbReference type="Rhea" id="RHEA-COMP:9945"/>
        <dbReference type="ChEBI" id="CHEBI:15378"/>
        <dbReference type="ChEBI" id="CHEBI:64479"/>
        <dbReference type="ChEBI" id="CHEBI:78827"/>
        <dbReference type="ChEBI" id="CHEBI:137740"/>
        <dbReference type="ChEBI" id="CHEBI:137748"/>
        <dbReference type="EC" id="2.3.1.191"/>
    </reaction>
</comment>
<dbReference type="InterPro" id="IPR007691">
    <property type="entry name" value="LpxD"/>
</dbReference>
<dbReference type="GO" id="GO:0009245">
    <property type="term" value="P:lipid A biosynthetic process"/>
    <property type="evidence" value="ECO:0007669"/>
    <property type="project" value="UniProtKB-UniRule"/>
</dbReference>
<dbReference type="InterPro" id="IPR011004">
    <property type="entry name" value="Trimer_LpxA-like_sf"/>
</dbReference>
<keyword evidence="4 7" id="KW-0677">Repeat</keyword>
<dbReference type="InterPro" id="IPR001451">
    <property type="entry name" value="Hexapep"/>
</dbReference>
<evidence type="ECO:0000259" key="8">
    <source>
        <dbReference type="Pfam" id="PF04613"/>
    </source>
</evidence>
<keyword evidence="11" id="KW-1185">Reference proteome</keyword>
<keyword evidence="2 7" id="KW-0441">Lipid A biosynthesis</keyword>
<dbReference type="PANTHER" id="PTHR43378">
    <property type="entry name" value="UDP-3-O-ACYLGLUCOSAMINE N-ACYLTRANSFERASE"/>
    <property type="match status" value="1"/>
</dbReference>
<evidence type="ECO:0000313" key="10">
    <source>
        <dbReference type="EMBL" id="TDL91281.1"/>
    </source>
</evidence>
<dbReference type="GO" id="GO:0016020">
    <property type="term" value="C:membrane"/>
    <property type="evidence" value="ECO:0007669"/>
    <property type="project" value="GOC"/>
</dbReference>
<dbReference type="Pfam" id="PF25087">
    <property type="entry name" value="GMPPB_C"/>
    <property type="match status" value="1"/>
</dbReference>
<dbReference type="SUPFAM" id="SSF51161">
    <property type="entry name" value="Trimeric LpxA-like enzymes"/>
    <property type="match status" value="1"/>
</dbReference>
<comment type="pathway">
    <text evidence="7">Bacterial outer membrane biogenesis; LPS lipid A biosynthesis.</text>
</comment>
<dbReference type="NCBIfam" id="NF002060">
    <property type="entry name" value="PRK00892.1"/>
    <property type="match status" value="1"/>
</dbReference>
<evidence type="ECO:0000256" key="5">
    <source>
        <dbReference type="ARBA" id="ARBA00023098"/>
    </source>
</evidence>
<dbReference type="OrthoDB" id="9784739at2"/>
<keyword evidence="5 7" id="KW-0443">Lipid metabolism</keyword>
<evidence type="ECO:0000256" key="6">
    <source>
        <dbReference type="ARBA" id="ARBA00023315"/>
    </source>
</evidence>
<feature type="domain" description="UDP-3-O-[3-hydroxymyristoyl] glucosamine N-acyltransferase non-repeat region" evidence="8">
    <location>
        <begin position="22"/>
        <end position="90"/>
    </location>
</feature>
<feature type="domain" description="Mannose-1-phosphate guanyltransferase C-terminal" evidence="9">
    <location>
        <begin position="102"/>
        <end position="181"/>
    </location>
</feature>
<dbReference type="Proteomes" id="UP000294562">
    <property type="component" value="Unassembled WGS sequence"/>
</dbReference>
<protein>
    <recommendedName>
        <fullName evidence="7">UDP-3-O-acylglucosamine N-acyltransferase</fullName>
        <ecNumber evidence="7">2.3.1.191</ecNumber>
    </recommendedName>
</protein>
<name>A0A4R6B288_9RHOB</name>
<comment type="function">
    <text evidence="7">Catalyzes the N-acylation of UDP-3-O-acylglucosamine using 3-hydroxyacyl-ACP as the acyl donor. Is involved in the biosynthesis of lipid A, a phosphorylated glycolipid that anchors the lipopolysaccharide to the outer membrane of the cell.</text>
</comment>
<evidence type="ECO:0000256" key="2">
    <source>
        <dbReference type="ARBA" id="ARBA00022556"/>
    </source>
</evidence>
<comment type="similarity">
    <text evidence="7">Belongs to the transferase hexapeptide repeat family. LpxD subfamily.</text>
</comment>
<dbReference type="UniPathway" id="UPA00973"/>
<dbReference type="Gene3D" id="2.160.10.10">
    <property type="entry name" value="Hexapeptide repeat proteins"/>
    <property type="match status" value="1"/>
</dbReference>
<dbReference type="PANTHER" id="PTHR43378:SF2">
    <property type="entry name" value="UDP-3-O-ACYLGLUCOSAMINE N-ACYLTRANSFERASE 1, MITOCHONDRIAL-RELATED"/>
    <property type="match status" value="1"/>
</dbReference>
<dbReference type="InterPro" id="IPR056729">
    <property type="entry name" value="GMPPB_C"/>
</dbReference>
<dbReference type="NCBIfam" id="TIGR01853">
    <property type="entry name" value="lipid_A_lpxD"/>
    <property type="match status" value="1"/>
</dbReference>
<evidence type="ECO:0000256" key="7">
    <source>
        <dbReference type="HAMAP-Rule" id="MF_00523"/>
    </source>
</evidence>
<evidence type="ECO:0000256" key="3">
    <source>
        <dbReference type="ARBA" id="ARBA00022679"/>
    </source>
</evidence>
<dbReference type="EMBL" id="SMZO01000002">
    <property type="protein sequence ID" value="TDL91281.1"/>
    <property type="molecule type" value="Genomic_DNA"/>
</dbReference>